<gene>
    <name evidence="11" type="primary">nagA</name>
    <name evidence="10" type="ORF">C1876_13110</name>
    <name evidence="11" type="ORF">DMP09_15980</name>
</gene>
<dbReference type="PANTHER" id="PTHR11113">
    <property type="entry name" value="N-ACETYLGLUCOSAMINE-6-PHOSPHATE DEACETYLASE"/>
    <property type="match status" value="1"/>
</dbReference>
<reference evidence="11" key="3">
    <citation type="journal article" date="2019" name="Microbiol. Resour. Announc.">
        <title>Draft Genome Sequences of Type Strains of Gordonibacter faecihominis, Paraeggerthella hongkongensis, Parvibacter caecicola,Slackia equolifaciens, Slackia faecicanis, and Slackia isoflavoniconvertens.</title>
        <authorList>
            <person name="Danylec N."/>
            <person name="Stoll D.A."/>
            <person name="Dotsch A."/>
            <person name="Huch M."/>
        </authorList>
    </citation>
    <scope>NUCLEOTIDE SEQUENCE</scope>
    <source>
        <strain evidence="11">DSM 16107</strain>
    </source>
</reference>
<evidence type="ECO:0000259" key="9">
    <source>
        <dbReference type="Pfam" id="PF01979"/>
    </source>
</evidence>
<dbReference type="Gene3D" id="2.30.40.10">
    <property type="entry name" value="Urease, subunit C, domain 1"/>
    <property type="match status" value="1"/>
</dbReference>
<evidence type="ECO:0000256" key="3">
    <source>
        <dbReference type="ARBA" id="ARBA00022801"/>
    </source>
</evidence>
<dbReference type="SUPFAM" id="SSF51556">
    <property type="entry name" value="Metallo-dependent hydrolases"/>
    <property type="match status" value="1"/>
</dbReference>
<dbReference type="InterPro" id="IPR032466">
    <property type="entry name" value="Metal_Hydrolase"/>
</dbReference>
<feature type="binding site" evidence="7">
    <location>
        <position position="142"/>
    </location>
    <ligand>
        <name>substrate</name>
    </ligand>
</feature>
<protein>
    <submittedName>
        <fullName evidence="11">N-acetylglucosamine-6-phosphate deacetylase</fullName>
    </submittedName>
</protein>
<evidence type="ECO:0000313" key="11">
    <source>
        <dbReference type="EMBL" id="RNM40071.1"/>
    </source>
</evidence>
<dbReference type="GO" id="GO:0008448">
    <property type="term" value="F:N-acetylglucosamine-6-phosphate deacetylase activity"/>
    <property type="evidence" value="ECO:0007669"/>
    <property type="project" value="InterPro"/>
</dbReference>
<reference evidence="13" key="2">
    <citation type="submission" date="2018-05" db="EMBL/GenBank/DDBJ databases">
        <title>Genome Sequencing of selected type strains of the family Eggerthellaceae.</title>
        <authorList>
            <person name="Danylec N."/>
            <person name="Stoll D.A."/>
            <person name="Doetsch A."/>
            <person name="Huch M."/>
        </authorList>
    </citation>
    <scope>NUCLEOTIDE SEQUENCE [LARGE SCALE GENOMIC DNA]</scope>
    <source>
        <strain evidence="13">DSM 16107</strain>
    </source>
</reference>
<dbReference type="EMBL" id="PPTT01000025">
    <property type="protein sequence ID" value="RDB67516.1"/>
    <property type="molecule type" value="Genomic_DNA"/>
</dbReference>
<evidence type="ECO:0000256" key="4">
    <source>
        <dbReference type="ARBA" id="ARBA00023277"/>
    </source>
</evidence>
<evidence type="ECO:0000256" key="1">
    <source>
        <dbReference type="ARBA" id="ARBA00010716"/>
    </source>
</evidence>
<comment type="similarity">
    <text evidence="1 5">Belongs to the metallo-dependent hydrolases superfamily. NagA family.</text>
</comment>
<reference evidence="10 12" key="1">
    <citation type="journal article" date="2018" name="Elife">
        <title>Discovery and characterization of a prevalent human gut bacterial enzyme sufficient for the inactivation of a family of plant toxins.</title>
        <authorList>
            <person name="Koppel N."/>
            <person name="Bisanz J.E."/>
            <person name="Pandelia M.E."/>
            <person name="Turnbaugh P.J."/>
            <person name="Balskus E.P."/>
        </authorList>
    </citation>
    <scope>NUCLEOTIDE SEQUENCE [LARGE SCALE GENOMIC DNA]</scope>
    <source>
        <strain evidence="10 12">DSM 16107</strain>
    </source>
</reference>
<dbReference type="Gene3D" id="3.20.20.140">
    <property type="entry name" value="Metal-dependent hydrolases"/>
    <property type="match status" value="1"/>
</dbReference>
<dbReference type="Proteomes" id="UP000270112">
    <property type="component" value="Unassembled WGS sequence"/>
</dbReference>
<dbReference type="AlphaFoldDB" id="A0A3N0ISU6"/>
<dbReference type="GO" id="GO:0046872">
    <property type="term" value="F:metal ion binding"/>
    <property type="evidence" value="ECO:0007669"/>
    <property type="project" value="UniProtKB-KW"/>
</dbReference>
<dbReference type="InterPro" id="IPR006680">
    <property type="entry name" value="Amidohydro-rel"/>
</dbReference>
<keyword evidence="12" id="KW-1185">Reference proteome</keyword>
<dbReference type="Pfam" id="PF01979">
    <property type="entry name" value="Amidohydro_1"/>
    <property type="match status" value="1"/>
</dbReference>
<keyword evidence="3 5" id="KW-0378">Hydrolase</keyword>
<dbReference type="InterPro" id="IPR003764">
    <property type="entry name" value="GlcNAc_6-P_deAcase"/>
</dbReference>
<evidence type="ECO:0000256" key="2">
    <source>
        <dbReference type="ARBA" id="ARBA00022723"/>
    </source>
</evidence>
<comment type="cofactor">
    <cofactor evidence="8">
        <name>a divalent metal cation</name>
        <dbReference type="ChEBI" id="CHEBI:60240"/>
    </cofactor>
    <text evidence="8">Binds 1 divalent metal cation per subunit.</text>
</comment>
<evidence type="ECO:0000313" key="10">
    <source>
        <dbReference type="EMBL" id="RDB67516.1"/>
    </source>
</evidence>
<dbReference type="OrthoDB" id="9776488at2"/>
<dbReference type="EMBL" id="QICC01000109">
    <property type="protein sequence ID" value="RNM40071.1"/>
    <property type="molecule type" value="Genomic_DNA"/>
</dbReference>
<feature type="domain" description="Amidohydrolase-related" evidence="9">
    <location>
        <begin position="53"/>
        <end position="381"/>
    </location>
</feature>
<dbReference type="RefSeq" id="WP_114547172.1">
    <property type="nucleotide sequence ID" value="NZ_PPTT01000025.1"/>
</dbReference>
<feature type="binding site" evidence="7">
    <location>
        <position position="252"/>
    </location>
    <ligand>
        <name>substrate</name>
    </ligand>
</feature>
<feature type="binding site" evidence="8">
    <location>
        <position position="217"/>
    </location>
    <ligand>
        <name>Zn(2+)</name>
        <dbReference type="ChEBI" id="CHEBI:29105"/>
    </ligand>
</feature>
<evidence type="ECO:0000313" key="12">
    <source>
        <dbReference type="Proteomes" id="UP000253817"/>
    </source>
</evidence>
<evidence type="ECO:0000256" key="6">
    <source>
        <dbReference type="PIRSR" id="PIRSR038994-1"/>
    </source>
</evidence>
<sequence>MQIAGGSVLTGEGFVPADVLVEGERFAAVAPRDEAAAPAGAADEAVLDATGCYVIPGLIDLHFHGCVGHDFCDGTEEAVDAIARHEASCGVTAICPATMTYPEDVLGPIMDCAAAYAAKPDGAALVGINMEGPYISPDNIGAQNPAYLHLPDEAMFRRLQERSGNLIKLVDVAPEVDGALDFIAAVAPDVRVSIAHTQADYDTTCAAIEAGARQMTHLCNAMPPLHHRKPGPIGAAFDNPEVTPELIADGVHIHPSMVRLLFTAFGGDRVILISDSMMATGLDDGEYTLGGQDVTVRGNVATLHDGTIAGSATDLMACVRVAVRDMGIPLETAVRAASANPARALGIEADRGAIAPGMIADAVILDENLEVKHVVVRGNIV</sequence>
<organism evidence="11 13">
    <name type="scientific">Eggerthella sinensis</name>
    <dbReference type="NCBI Taxonomy" id="242230"/>
    <lineage>
        <taxon>Bacteria</taxon>
        <taxon>Bacillati</taxon>
        <taxon>Actinomycetota</taxon>
        <taxon>Coriobacteriia</taxon>
        <taxon>Eggerthellales</taxon>
        <taxon>Eggerthellaceae</taxon>
        <taxon>Eggerthella</taxon>
    </lineage>
</organism>
<feature type="binding site" evidence="7">
    <location>
        <begin position="220"/>
        <end position="221"/>
    </location>
    <ligand>
        <name>substrate</name>
    </ligand>
</feature>
<evidence type="ECO:0000256" key="5">
    <source>
        <dbReference type="PIRNR" id="PIRNR038994"/>
    </source>
</evidence>
<name>A0A3N0ISU6_9ACTN</name>
<feature type="binding site" evidence="8">
    <location>
        <position position="131"/>
    </location>
    <ligand>
        <name>Zn(2+)</name>
        <dbReference type="ChEBI" id="CHEBI:29105"/>
    </ligand>
</feature>
<evidence type="ECO:0000256" key="8">
    <source>
        <dbReference type="PIRSR" id="PIRSR038994-3"/>
    </source>
</evidence>
<dbReference type="SUPFAM" id="SSF51338">
    <property type="entry name" value="Composite domain of metallo-dependent hydrolases"/>
    <property type="match status" value="1"/>
</dbReference>
<evidence type="ECO:0000313" key="13">
    <source>
        <dbReference type="Proteomes" id="UP000270112"/>
    </source>
</evidence>
<feature type="active site" description="Proton donor/acceptor" evidence="6">
    <location>
        <position position="275"/>
    </location>
</feature>
<keyword evidence="2 8" id="KW-0479">Metal-binding</keyword>
<dbReference type="GO" id="GO:0006046">
    <property type="term" value="P:N-acetylglucosamine catabolic process"/>
    <property type="evidence" value="ECO:0007669"/>
    <property type="project" value="TreeGrafter"/>
</dbReference>
<accession>A0A3N0ISU6</accession>
<comment type="caution">
    <text evidence="11">The sequence shown here is derived from an EMBL/GenBank/DDBJ whole genome shotgun (WGS) entry which is preliminary data.</text>
</comment>
<feature type="binding site" evidence="7">
    <location>
        <position position="228"/>
    </location>
    <ligand>
        <name>substrate</name>
    </ligand>
</feature>
<keyword evidence="4 5" id="KW-0119">Carbohydrate metabolism</keyword>
<proteinExistence type="inferred from homology"/>
<dbReference type="CDD" id="cd00854">
    <property type="entry name" value="NagA"/>
    <property type="match status" value="1"/>
</dbReference>
<dbReference type="PIRSF" id="PIRSF038994">
    <property type="entry name" value="NagA"/>
    <property type="match status" value="1"/>
</dbReference>
<dbReference type="Proteomes" id="UP000253817">
    <property type="component" value="Unassembled WGS sequence"/>
</dbReference>
<feature type="binding site" evidence="8">
    <location>
        <position position="196"/>
    </location>
    <ligand>
        <name>Zn(2+)</name>
        <dbReference type="ChEBI" id="CHEBI:29105"/>
    </ligand>
</feature>
<evidence type="ECO:0000256" key="7">
    <source>
        <dbReference type="PIRSR" id="PIRSR038994-2"/>
    </source>
</evidence>
<feature type="binding site" evidence="7">
    <location>
        <begin position="308"/>
        <end position="310"/>
    </location>
    <ligand>
        <name>substrate</name>
    </ligand>
</feature>
<dbReference type="PANTHER" id="PTHR11113:SF14">
    <property type="entry name" value="N-ACETYLGLUCOSAMINE-6-PHOSPHATE DEACETYLASE"/>
    <property type="match status" value="1"/>
</dbReference>
<dbReference type="InterPro" id="IPR011059">
    <property type="entry name" value="Metal-dep_hydrolase_composite"/>
</dbReference>
<dbReference type="NCBIfam" id="TIGR00221">
    <property type="entry name" value="nagA"/>
    <property type="match status" value="1"/>
</dbReference>